<accession>A0A2P2JFW9</accession>
<feature type="transmembrane region" description="Helical" evidence="1">
    <location>
        <begin position="7"/>
        <end position="27"/>
    </location>
</feature>
<keyword evidence="1" id="KW-1133">Transmembrane helix</keyword>
<sequence length="71" mass="7970">MKLKMGAIILVPSSLPYGTFGLQLLVIDSTAAAIIFGPIYLYFSFFFLSFALHFLRMICLLHTLLLLRICA</sequence>
<evidence type="ECO:0000256" key="1">
    <source>
        <dbReference type="SAM" id="Phobius"/>
    </source>
</evidence>
<reference evidence="2" key="1">
    <citation type="submission" date="2018-02" db="EMBL/GenBank/DDBJ databases">
        <title>Rhizophora mucronata_Transcriptome.</title>
        <authorList>
            <person name="Meera S.P."/>
            <person name="Sreeshan A."/>
            <person name="Augustine A."/>
        </authorList>
    </citation>
    <scope>NUCLEOTIDE SEQUENCE</scope>
    <source>
        <tissue evidence="2">Leaf</tissue>
    </source>
</reference>
<dbReference type="AlphaFoldDB" id="A0A2P2JFW9"/>
<proteinExistence type="predicted"/>
<keyword evidence="1" id="KW-0472">Membrane</keyword>
<feature type="transmembrane region" description="Helical" evidence="1">
    <location>
        <begin position="39"/>
        <end position="67"/>
    </location>
</feature>
<dbReference type="EMBL" id="GGEC01011894">
    <property type="protein sequence ID" value="MBW92377.1"/>
    <property type="molecule type" value="Transcribed_RNA"/>
</dbReference>
<organism evidence="2">
    <name type="scientific">Rhizophora mucronata</name>
    <name type="common">Asiatic mangrove</name>
    <dbReference type="NCBI Taxonomy" id="61149"/>
    <lineage>
        <taxon>Eukaryota</taxon>
        <taxon>Viridiplantae</taxon>
        <taxon>Streptophyta</taxon>
        <taxon>Embryophyta</taxon>
        <taxon>Tracheophyta</taxon>
        <taxon>Spermatophyta</taxon>
        <taxon>Magnoliopsida</taxon>
        <taxon>eudicotyledons</taxon>
        <taxon>Gunneridae</taxon>
        <taxon>Pentapetalae</taxon>
        <taxon>rosids</taxon>
        <taxon>fabids</taxon>
        <taxon>Malpighiales</taxon>
        <taxon>Rhizophoraceae</taxon>
        <taxon>Rhizophora</taxon>
    </lineage>
</organism>
<evidence type="ECO:0000313" key="2">
    <source>
        <dbReference type="EMBL" id="MBW92377.1"/>
    </source>
</evidence>
<name>A0A2P2JFW9_RHIMU</name>
<protein>
    <submittedName>
        <fullName evidence="2">Uncharacterized protein</fullName>
    </submittedName>
</protein>
<keyword evidence="1" id="KW-0812">Transmembrane</keyword>